<sequence length="235" mass="26615">MDEEINEFDQQPAVNVFGSTSNTTGIVYILSNVAMPGYIKIGYTSGNSFKDLQERMRQLDSTGVPRSFDCEYAGLVSNCAQVEKAIHTAFGDFRVRQNREFFEGVEPFRVKAILQLLATEEVTPGLNNQQHSEVESQQFESEQPTRRREAFTFSMVGIPKGAALEWGDDPDIKCQVANDTTGVTYEGEYYSLTGLASKLKRWKHSPTAIRYWLYEGETLLQRRERLEQEALGGEE</sequence>
<accession>A0AA35RVI9</accession>
<keyword evidence="3" id="KW-1185">Reference proteome</keyword>
<evidence type="ECO:0000259" key="1">
    <source>
        <dbReference type="SMART" id="SM00974"/>
    </source>
</evidence>
<name>A0AA35RVI9_GEOBA</name>
<proteinExistence type="predicted"/>
<evidence type="ECO:0000313" key="3">
    <source>
        <dbReference type="Proteomes" id="UP001174909"/>
    </source>
</evidence>
<gene>
    <name evidence="2" type="ORF">GBAR_LOCUS11227</name>
</gene>
<dbReference type="SMART" id="SM00974">
    <property type="entry name" value="T5orf172"/>
    <property type="match status" value="1"/>
</dbReference>
<feature type="domain" description="Bacteriophage T5 Orf172 DNA-binding" evidence="1">
    <location>
        <begin position="33"/>
        <end position="117"/>
    </location>
</feature>
<dbReference type="AlphaFoldDB" id="A0AA35RVI9"/>
<evidence type="ECO:0000313" key="2">
    <source>
        <dbReference type="EMBL" id="CAI8018508.1"/>
    </source>
</evidence>
<protein>
    <recommendedName>
        <fullName evidence="1">Bacteriophage T5 Orf172 DNA-binding domain-containing protein</fullName>
    </recommendedName>
</protein>
<dbReference type="InterPro" id="IPR018306">
    <property type="entry name" value="Phage_T5_Orf172_DNA-bd"/>
</dbReference>
<dbReference type="EMBL" id="CASHTH010001693">
    <property type="protein sequence ID" value="CAI8018508.1"/>
    <property type="molecule type" value="Genomic_DNA"/>
</dbReference>
<dbReference type="Pfam" id="PF10544">
    <property type="entry name" value="T5orf172"/>
    <property type="match status" value="1"/>
</dbReference>
<reference evidence="2" key="1">
    <citation type="submission" date="2023-03" db="EMBL/GenBank/DDBJ databases">
        <authorList>
            <person name="Steffen K."/>
            <person name="Cardenas P."/>
        </authorList>
    </citation>
    <scope>NUCLEOTIDE SEQUENCE</scope>
</reference>
<organism evidence="2 3">
    <name type="scientific">Geodia barretti</name>
    <name type="common">Barrett's horny sponge</name>
    <dbReference type="NCBI Taxonomy" id="519541"/>
    <lineage>
        <taxon>Eukaryota</taxon>
        <taxon>Metazoa</taxon>
        <taxon>Porifera</taxon>
        <taxon>Demospongiae</taxon>
        <taxon>Heteroscleromorpha</taxon>
        <taxon>Tetractinellida</taxon>
        <taxon>Astrophorina</taxon>
        <taxon>Geodiidae</taxon>
        <taxon>Geodia</taxon>
    </lineage>
</organism>
<comment type="caution">
    <text evidence="2">The sequence shown here is derived from an EMBL/GenBank/DDBJ whole genome shotgun (WGS) entry which is preliminary data.</text>
</comment>
<dbReference type="Proteomes" id="UP001174909">
    <property type="component" value="Unassembled WGS sequence"/>
</dbReference>